<dbReference type="PANTHER" id="PTHR44943:SF8">
    <property type="entry name" value="TPR REPEAT-CONTAINING PROTEIN MJ0263"/>
    <property type="match status" value="1"/>
</dbReference>
<proteinExistence type="predicted"/>
<organism evidence="5">
    <name type="scientific">uncultured bacterium contig00015</name>
    <dbReference type="NCBI Taxonomy" id="1181506"/>
    <lineage>
        <taxon>Bacteria</taxon>
        <taxon>environmental samples</taxon>
    </lineage>
</organism>
<dbReference type="PANTHER" id="PTHR44943">
    <property type="entry name" value="CELLULOSE SYNTHASE OPERON PROTEIN C"/>
    <property type="match status" value="1"/>
</dbReference>
<name>A0A806KI70_9BACT</name>
<keyword evidence="4" id="KW-1133">Transmembrane helix</keyword>
<protein>
    <recommendedName>
        <fullName evidence="6">Tetratricopeptide repeat protein</fullName>
    </recommendedName>
</protein>
<feature type="transmembrane region" description="Helical" evidence="4">
    <location>
        <begin position="7"/>
        <end position="25"/>
    </location>
</feature>
<dbReference type="InterPro" id="IPR019734">
    <property type="entry name" value="TPR_rpt"/>
</dbReference>
<dbReference type="PROSITE" id="PS50005">
    <property type="entry name" value="TPR"/>
    <property type="match status" value="1"/>
</dbReference>
<evidence type="ECO:0000256" key="4">
    <source>
        <dbReference type="SAM" id="Phobius"/>
    </source>
</evidence>
<keyword evidence="1" id="KW-0677">Repeat</keyword>
<dbReference type="InterPro" id="IPR011990">
    <property type="entry name" value="TPR-like_helical_dom_sf"/>
</dbReference>
<accession>A0A806KI70</accession>
<dbReference type="InterPro" id="IPR051685">
    <property type="entry name" value="Ycf3/AcsC/BcsC/TPR_MFPF"/>
</dbReference>
<reference evidence="5" key="1">
    <citation type="submission" date="2012-03" db="EMBL/GenBank/DDBJ databases">
        <title>Functional metagenomics reveals considerable lignocellulase gene clusters in the gut microbiome of a wood-feeding higher termite.</title>
        <authorList>
            <person name="Liu N."/>
        </authorList>
    </citation>
    <scope>NUCLEOTIDE SEQUENCE</scope>
</reference>
<keyword evidence="2 3" id="KW-0802">TPR repeat</keyword>
<keyword evidence="4" id="KW-0472">Membrane</keyword>
<evidence type="ECO:0000256" key="1">
    <source>
        <dbReference type="ARBA" id="ARBA00022737"/>
    </source>
</evidence>
<feature type="repeat" description="TPR" evidence="3">
    <location>
        <begin position="195"/>
        <end position="228"/>
    </location>
</feature>
<dbReference type="AlphaFoldDB" id="A0A806KI70"/>
<evidence type="ECO:0000256" key="3">
    <source>
        <dbReference type="PROSITE-ProRule" id="PRU00339"/>
    </source>
</evidence>
<evidence type="ECO:0000313" key="5">
    <source>
        <dbReference type="EMBL" id="AGS54387.1"/>
    </source>
</evidence>
<dbReference type="SUPFAM" id="SSF48452">
    <property type="entry name" value="TPR-like"/>
    <property type="match status" value="1"/>
</dbReference>
<dbReference type="EMBL" id="JQ844295">
    <property type="protein sequence ID" value="AGS54387.1"/>
    <property type="molecule type" value="Genomic_DNA"/>
</dbReference>
<keyword evidence="4" id="KW-0812">Transmembrane</keyword>
<dbReference type="Gene3D" id="1.25.40.10">
    <property type="entry name" value="Tetratricopeptide repeat domain"/>
    <property type="match status" value="1"/>
</dbReference>
<evidence type="ECO:0008006" key="6">
    <source>
        <dbReference type="Google" id="ProtNLM"/>
    </source>
</evidence>
<evidence type="ECO:0000256" key="2">
    <source>
        <dbReference type="ARBA" id="ARBA00022803"/>
    </source>
</evidence>
<dbReference type="Pfam" id="PF14559">
    <property type="entry name" value="TPR_19"/>
    <property type="match status" value="1"/>
</dbReference>
<sequence length="247" mass="27952">MNKLKEVLIGLLIVIVIGSLVILVYRSQSGRVNRELAKRIAEVSPKGGPPETIEGLRQAIAIYEEQIERNVREGAQTGIYWKILGIRLADKGMHNDALHAFERAIYYNTDEPVLYYLTGISAATVAKSIVGFSGNAQREHFNSLSENAYLRAIDLDNTYTRPMYGLSILYVFELDRPQDAVPHLERLLSIQSSNIDAMFVLARAYFMTERYKQAIEVYDKIITGSKDKKVQAEALNNIDIIQGLYYE</sequence>